<evidence type="ECO:0000256" key="1">
    <source>
        <dbReference type="SAM" id="MobiDB-lite"/>
    </source>
</evidence>
<feature type="region of interest" description="Disordered" evidence="1">
    <location>
        <begin position="1"/>
        <end position="24"/>
    </location>
</feature>
<proteinExistence type="predicted"/>
<keyword evidence="3" id="KW-1185">Reference proteome</keyword>
<accession>A0A4S4MX95</accession>
<evidence type="ECO:0000313" key="2">
    <source>
        <dbReference type="EMBL" id="THH28040.1"/>
    </source>
</evidence>
<sequence length="180" mass="20900">MPNIERDDSGTARIPASTPEKHNVDSGRQIELAIQQIVDVKYGYLLGDSLAYQVEWKNQWVHEHTLLRLPGGADIVEEYWDDRRTSRGLEHPLSDWKRQQPIHTSGGYADMGPWMETCSWEHIVKRIYKAERDRSGCVAVFFTINETGLTKVDNEYGCEYSDLCKTKFPKALQEFYREML</sequence>
<evidence type="ECO:0008006" key="4">
    <source>
        <dbReference type="Google" id="ProtNLM"/>
    </source>
</evidence>
<evidence type="ECO:0000313" key="3">
    <source>
        <dbReference type="Proteomes" id="UP000308730"/>
    </source>
</evidence>
<feature type="compositionally biased region" description="Basic and acidic residues" evidence="1">
    <location>
        <begin position="1"/>
        <end position="10"/>
    </location>
</feature>
<dbReference type="AlphaFoldDB" id="A0A4S4MX95"/>
<dbReference type="EMBL" id="SGPM01000206">
    <property type="protein sequence ID" value="THH28040.1"/>
    <property type="molecule type" value="Genomic_DNA"/>
</dbReference>
<reference evidence="2 3" key="1">
    <citation type="submission" date="2019-02" db="EMBL/GenBank/DDBJ databases">
        <title>Genome sequencing of the rare red list fungi Antrodiella citrinella (Flaviporus citrinellus).</title>
        <authorList>
            <person name="Buettner E."/>
            <person name="Kellner H."/>
        </authorList>
    </citation>
    <scope>NUCLEOTIDE SEQUENCE [LARGE SCALE GENOMIC DNA]</scope>
    <source>
        <strain evidence="2 3">DSM 108506</strain>
    </source>
</reference>
<name>A0A4S4MX95_9APHY</name>
<comment type="caution">
    <text evidence="2">The sequence shown here is derived from an EMBL/GenBank/DDBJ whole genome shotgun (WGS) entry which is preliminary data.</text>
</comment>
<dbReference type="Proteomes" id="UP000308730">
    <property type="component" value="Unassembled WGS sequence"/>
</dbReference>
<protein>
    <recommendedName>
        <fullName evidence="4">Chromo domain-containing protein</fullName>
    </recommendedName>
</protein>
<dbReference type="Gene3D" id="2.40.50.40">
    <property type="match status" value="1"/>
</dbReference>
<organism evidence="2 3">
    <name type="scientific">Antrodiella citrinella</name>
    <dbReference type="NCBI Taxonomy" id="2447956"/>
    <lineage>
        <taxon>Eukaryota</taxon>
        <taxon>Fungi</taxon>
        <taxon>Dikarya</taxon>
        <taxon>Basidiomycota</taxon>
        <taxon>Agaricomycotina</taxon>
        <taxon>Agaricomycetes</taxon>
        <taxon>Polyporales</taxon>
        <taxon>Steccherinaceae</taxon>
        <taxon>Antrodiella</taxon>
    </lineage>
</organism>
<gene>
    <name evidence="2" type="ORF">EUX98_g6155</name>
</gene>